<dbReference type="Proteomes" id="UP000252085">
    <property type="component" value="Unassembled WGS sequence"/>
</dbReference>
<proteinExistence type="predicted"/>
<evidence type="ECO:0000313" key="1">
    <source>
        <dbReference type="EMBL" id="RCJ30681.1"/>
    </source>
</evidence>
<dbReference type="PANTHER" id="PTHR30603">
    <property type="entry name" value="RNA POLYMERASE SIGMA FACTOR RPO"/>
    <property type="match status" value="1"/>
</dbReference>
<reference evidence="1 2" key="1">
    <citation type="submission" date="2016-04" db="EMBL/GenBank/DDBJ databases">
        <authorList>
            <person name="Evans L.H."/>
            <person name="Alamgir A."/>
            <person name="Owens N."/>
            <person name="Weber N.D."/>
            <person name="Virtaneva K."/>
            <person name="Barbian K."/>
            <person name="Babar A."/>
            <person name="Rosenke K."/>
        </authorList>
    </citation>
    <scope>NUCLEOTIDE SEQUENCE [LARGE SCALE GENOMIC DNA]</scope>
    <source>
        <strain evidence="1">NIES-2108</strain>
    </source>
</reference>
<organism evidence="1 2">
    <name type="scientific">Nostoc punctiforme NIES-2108</name>
    <dbReference type="NCBI Taxonomy" id="1356359"/>
    <lineage>
        <taxon>Bacteria</taxon>
        <taxon>Bacillati</taxon>
        <taxon>Cyanobacteriota</taxon>
        <taxon>Cyanophyceae</taxon>
        <taxon>Nostocales</taxon>
        <taxon>Nostocaceae</taxon>
        <taxon>Nostoc</taxon>
    </lineage>
</organism>
<evidence type="ECO:0000313" key="2">
    <source>
        <dbReference type="Proteomes" id="UP000252085"/>
    </source>
</evidence>
<dbReference type="InterPro" id="IPR013325">
    <property type="entry name" value="RNA_pol_sigma_r2"/>
</dbReference>
<dbReference type="Gene3D" id="1.20.120.1810">
    <property type="match status" value="1"/>
</dbReference>
<dbReference type="InterPro" id="IPR050239">
    <property type="entry name" value="Sigma-70_RNA_pol_init_factors"/>
</dbReference>
<dbReference type="AlphaFoldDB" id="A0A367R414"/>
<protein>
    <submittedName>
        <fullName evidence="1">Uncharacterized protein</fullName>
    </submittedName>
</protein>
<dbReference type="GO" id="GO:0003700">
    <property type="term" value="F:DNA-binding transcription factor activity"/>
    <property type="evidence" value="ECO:0007669"/>
    <property type="project" value="InterPro"/>
</dbReference>
<name>A0A367R414_NOSPU</name>
<comment type="caution">
    <text evidence="1">The sequence shown here is derived from an EMBL/GenBank/DDBJ whole genome shotgun (WGS) entry which is preliminary data.</text>
</comment>
<dbReference type="EMBL" id="LXQE01000183">
    <property type="protein sequence ID" value="RCJ30681.1"/>
    <property type="molecule type" value="Genomic_DNA"/>
</dbReference>
<accession>A0A367R414</accession>
<sequence>MQRLERSPTRAELAAKVNKTEAQLTQIQKLGQLAKQKMITANLRLVVAVAKKCRWSNLEFLDLIEEESFQGTLCSWTRNESFTR</sequence>
<dbReference type="PANTHER" id="PTHR30603:SF60">
    <property type="entry name" value="RNA POLYMERASE SIGMA FACTOR RPOD"/>
    <property type="match status" value="1"/>
</dbReference>
<dbReference type="SUPFAM" id="SSF88946">
    <property type="entry name" value="Sigma2 domain of RNA polymerase sigma factors"/>
    <property type="match status" value="1"/>
</dbReference>
<dbReference type="GO" id="GO:0006352">
    <property type="term" value="P:DNA-templated transcription initiation"/>
    <property type="evidence" value="ECO:0007669"/>
    <property type="project" value="InterPro"/>
</dbReference>
<gene>
    <name evidence="1" type="ORF">A6769_32780</name>
</gene>